<organism evidence="2 3">
    <name type="scientific">Natrinema pallidum</name>
    <dbReference type="NCBI Taxonomy" id="69527"/>
    <lineage>
        <taxon>Archaea</taxon>
        <taxon>Methanobacteriati</taxon>
        <taxon>Methanobacteriota</taxon>
        <taxon>Stenosarchaea group</taxon>
        <taxon>Halobacteria</taxon>
        <taxon>Halobacteriales</taxon>
        <taxon>Natrialbaceae</taxon>
        <taxon>Natrinema</taxon>
    </lineage>
</organism>
<dbReference type="EMBL" id="CP040637">
    <property type="protein sequence ID" value="QCW04605.1"/>
    <property type="molecule type" value="Genomic_DNA"/>
</dbReference>
<keyword evidence="1" id="KW-0472">Membrane</keyword>
<dbReference type="Proteomes" id="UP000307562">
    <property type="component" value="Chromosome"/>
</dbReference>
<evidence type="ECO:0000313" key="2">
    <source>
        <dbReference type="EMBL" id="QCW04605.1"/>
    </source>
</evidence>
<keyword evidence="1" id="KW-1133">Transmembrane helix</keyword>
<protein>
    <recommendedName>
        <fullName evidence="4">DUF5658 domain-containing protein</fullName>
    </recommendedName>
</protein>
<feature type="transmembrane region" description="Helical" evidence="1">
    <location>
        <begin position="56"/>
        <end position="76"/>
    </location>
</feature>
<reference evidence="3" key="1">
    <citation type="submission" date="2019-05" db="EMBL/GenBank/DDBJ databases">
        <title>Complete Genome Sequence and Methylation Pattern of the Halophilic Archaeon Natrinema pallidum BOL6-1.</title>
        <authorList>
            <person name="DasSarma P."/>
            <person name="DasSarma B.P."/>
            <person name="DasSarma S.L."/>
            <person name="Martinez F.L."/>
            <person name="Guzman D."/>
            <person name="Roberts R.J."/>
            <person name="DasSarma S."/>
        </authorList>
    </citation>
    <scope>NUCLEOTIDE SEQUENCE [LARGE SCALE GENOMIC DNA]</scope>
    <source>
        <strain evidence="3">BOL6-1</strain>
    </source>
</reference>
<sequence length="119" mass="12928">MTEPSPLEFGFDRPGPASLRAAFFGVWFVDLIATILFFTVPYAYELNPMTVFLYDLVGIVGVVVAALIYAGFVIGIGHVLSKPFDVGFVLSAVVLYTLFASNNVVLLVFREPLLAPVVP</sequence>
<accession>A0A4P9TK54</accession>
<proteinExistence type="predicted"/>
<evidence type="ECO:0000256" key="1">
    <source>
        <dbReference type="SAM" id="Phobius"/>
    </source>
</evidence>
<dbReference type="AlphaFoldDB" id="A0A4P9TK54"/>
<dbReference type="RefSeq" id="WP_138655073.1">
    <property type="nucleotide sequence ID" value="NZ_CP040637.1"/>
</dbReference>
<evidence type="ECO:0008006" key="4">
    <source>
        <dbReference type="Google" id="ProtNLM"/>
    </source>
</evidence>
<feature type="transmembrane region" description="Helical" evidence="1">
    <location>
        <begin position="88"/>
        <end position="109"/>
    </location>
</feature>
<keyword evidence="3" id="KW-1185">Reference proteome</keyword>
<feature type="transmembrane region" description="Helical" evidence="1">
    <location>
        <begin position="21"/>
        <end position="44"/>
    </location>
</feature>
<keyword evidence="1" id="KW-0812">Transmembrane</keyword>
<gene>
    <name evidence="2" type="ORF">FGF80_15840</name>
</gene>
<dbReference type="GeneID" id="96157507"/>
<dbReference type="KEGG" id="npl:FGF80_15840"/>
<evidence type="ECO:0000313" key="3">
    <source>
        <dbReference type="Proteomes" id="UP000307562"/>
    </source>
</evidence>
<name>A0A4P9TK54_9EURY</name>